<proteinExistence type="predicted"/>
<comment type="caution">
    <text evidence="1">The sequence shown here is derived from an EMBL/GenBank/DDBJ whole genome shotgun (WGS) entry which is preliminary data.</text>
</comment>
<sequence length="137" mass="14978">MWETWVNLGTQLGRTGLRLWVGCAELPVLHRNPELSTAVAHRARGQNFRAELGKRGYPRYPQALLLLPTRESAEFVSKRVLCTTCPPDPDRPSERLDPDRHLLSVACVRLVPGVLPVAVGGDTESEDSVATAGGGLR</sequence>
<accession>A0A919DTM4</accession>
<reference evidence="1" key="2">
    <citation type="submission" date="2020-09" db="EMBL/GenBank/DDBJ databases">
        <authorList>
            <person name="Sun Q."/>
            <person name="Ohkuma M."/>
        </authorList>
    </citation>
    <scope>NUCLEOTIDE SEQUENCE</scope>
    <source>
        <strain evidence="1">JCM 3302</strain>
    </source>
</reference>
<evidence type="ECO:0000313" key="2">
    <source>
        <dbReference type="Proteomes" id="UP000641386"/>
    </source>
</evidence>
<reference evidence="1" key="1">
    <citation type="journal article" date="2014" name="Int. J. Syst. Evol. Microbiol.">
        <title>Complete genome sequence of Corynebacterium casei LMG S-19264T (=DSM 44701T), isolated from a smear-ripened cheese.</title>
        <authorList>
            <consortium name="US DOE Joint Genome Institute (JGI-PGF)"/>
            <person name="Walter F."/>
            <person name="Albersmeier A."/>
            <person name="Kalinowski J."/>
            <person name="Ruckert C."/>
        </authorList>
    </citation>
    <scope>NUCLEOTIDE SEQUENCE</scope>
    <source>
        <strain evidence="1">JCM 3302</strain>
    </source>
</reference>
<dbReference type="AlphaFoldDB" id="A0A919DTM4"/>
<dbReference type="Proteomes" id="UP000641386">
    <property type="component" value="Unassembled WGS sequence"/>
</dbReference>
<name>A0A919DTM4_9ACTN</name>
<evidence type="ECO:0000313" key="1">
    <source>
        <dbReference type="EMBL" id="GHE83331.1"/>
    </source>
</evidence>
<dbReference type="EMBL" id="BNBC01000020">
    <property type="protein sequence ID" value="GHE83331.1"/>
    <property type="molecule type" value="Genomic_DNA"/>
</dbReference>
<gene>
    <name evidence="1" type="ORF">GCM10014715_44110</name>
</gene>
<keyword evidence="2" id="KW-1185">Reference proteome</keyword>
<protein>
    <submittedName>
        <fullName evidence="1">Uncharacterized protein</fullName>
    </submittedName>
</protein>
<organism evidence="1 2">
    <name type="scientific">Streptomyces spiralis</name>
    <dbReference type="NCBI Taxonomy" id="66376"/>
    <lineage>
        <taxon>Bacteria</taxon>
        <taxon>Bacillati</taxon>
        <taxon>Actinomycetota</taxon>
        <taxon>Actinomycetes</taxon>
        <taxon>Kitasatosporales</taxon>
        <taxon>Streptomycetaceae</taxon>
        <taxon>Streptomyces</taxon>
    </lineage>
</organism>